<evidence type="ECO:0000256" key="1">
    <source>
        <dbReference type="SAM" id="Phobius"/>
    </source>
</evidence>
<feature type="transmembrane region" description="Helical" evidence="1">
    <location>
        <begin position="57"/>
        <end position="77"/>
    </location>
</feature>
<dbReference type="InterPro" id="IPR003675">
    <property type="entry name" value="Rce1/LyrA-like_dom"/>
</dbReference>
<keyword evidence="1" id="KW-0472">Membrane</keyword>
<name>A0ABY6HKD1_9ARCH</name>
<keyword evidence="1" id="KW-0812">Transmembrane</keyword>
<feature type="transmembrane region" description="Helical" evidence="1">
    <location>
        <begin position="239"/>
        <end position="259"/>
    </location>
</feature>
<feature type="transmembrane region" description="Helical" evidence="1">
    <location>
        <begin position="20"/>
        <end position="37"/>
    </location>
</feature>
<dbReference type="Pfam" id="PF02517">
    <property type="entry name" value="Rce1-like"/>
    <property type="match status" value="1"/>
</dbReference>
<sequence>MEKTDDLLFQDQHNVLKSVILHLFPGLLVLGGIFLFSQPLFCEILGLDARFGPLLGWLMSITFCLIPVQLGMLLYVGKKQNNSFNIKEVIGNKKTSPTKIYLIFIPIYIIFAFVFMFLLAPPVNNFFIEKIFSWYPQEYNFQNQMQDPASMQNFKGFQLIFILYILLSCIAAPFVEELYFRGYLLPRMEEKMGKGAPYINAILFSIYHFFSPWENLIRIVILIPLVYFVWIKKNMRLSILTHIILNCMGAVAMAIMVYFV</sequence>
<dbReference type="Proteomes" id="UP001208689">
    <property type="component" value="Chromosome"/>
</dbReference>
<proteinExistence type="predicted"/>
<keyword evidence="1" id="KW-1133">Transmembrane helix</keyword>
<feature type="domain" description="CAAX prenyl protease 2/Lysostaphin resistance protein A-like" evidence="2">
    <location>
        <begin position="161"/>
        <end position="248"/>
    </location>
</feature>
<accession>A0ABY6HKD1</accession>
<evidence type="ECO:0000313" key="4">
    <source>
        <dbReference type="Proteomes" id="UP001208689"/>
    </source>
</evidence>
<gene>
    <name evidence="3" type="ORF">NEF87_000248</name>
</gene>
<feature type="transmembrane region" description="Helical" evidence="1">
    <location>
        <begin position="195"/>
        <end position="210"/>
    </location>
</feature>
<keyword evidence="4" id="KW-1185">Reference proteome</keyword>
<feature type="transmembrane region" description="Helical" evidence="1">
    <location>
        <begin position="98"/>
        <end position="120"/>
    </location>
</feature>
<reference evidence="3" key="1">
    <citation type="submission" date="2022-09" db="EMBL/GenBank/DDBJ databases">
        <title>Actin cytoskeleton and complex cell architecture in an #Asgard archaeon.</title>
        <authorList>
            <person name="Ponce Toledo R.I."/>
            <person name="Schleper C."/>
            <person name="Rodrigues Oliveira T."/>
            <person name="Wollweber F."/>
            <person name="Xu J."/>
            <person name="Rittmann S."/>
            <person name="Klingl A."/>
            <person name="Pilhofer M."/>
        </authorList>
    </citation>
    <scope>NUCLEOTIDE SEQUENCE</scope>
    <source>
        <strain evidence="3">B-35</strain>
    </source>
</reference>
<organism evidence="3 4">
    <name type="scientific">Candidatus Lokiarchaeum ossiferum</name>
    <dbReference type="NCBI Taxonomy" id="2951803"/>
    <lineage>
        <taxon>Archaea</taxon>
        <taxon>Promethearchaeati</taxon>
        <taxon>Promethearchaeota</taxon>
        <taxon>Promethearchaeia</taxon>
        <taxon>Promethearchaeales</taxon>
        <taxon>Promethearchaeaceae</taxon>
        <taxon>Candidatus Lokiarchaeum</taxon>
    </lineage>
</organism>
<evidence type="ECO:0000313" key="3">
    <source>
        <dbReference type="EMBL" id="UYP43963.1"/>
    </source>
</evidence>
<feature type="transmembrane region" description="Helical" evidence="1">
    <location>
        <begin position="156"/>
        <end position="175"/>
    </location>
</feature>
<evidence type="ECO:0000259" key="2">
    <source>
        <dbReference type="Pfam" id="PF02517"/>
    </source>
</evidence>
<protein>
    <recommendedName>
        <fullName evidence="2">CAAX prenyl protease 2/Lysostaphin resistance protein A-like domain-containing protein</fullName>
    </recommendedName>
</protein>
<dbReference type="EMBL" id="CP104013">
    <property type="protein sequence ID" value="UYP43963.1"/>
    <property type="molecule type" value="Genomic_DNA"/>
</dbReference>
<feature type="transmembrane region" description="Helical" evidence="1">
    <location>
        <begin position="216"/>
        <end position="232"/>
    </location>
</feature>